<dbReference type="Pfam" id="PF05193">
    <property type="entry name" value="Peptidase_M16_C"/>
    <property type="match status" value="1"/>
</dbReference>
<dbReference type="PANTHER" id="PTHR11851:SF49">
    <property type="entry name" value="MITOCHONDRIAL-PROCESSING PEPTIDASE SUBUNIT ALPHA"/>
    <property type="match status" value="1"/>
</dbReference>
<dbReference type="InterPro" id="IPR050361">
    <property type="entry name" value="MPP/UQCRC_Complex"/>
</dbReference>
<evidence type="ECO:0000259" key="6">
    <source>
        <dbReference type="Pfam" id="PF05193"/>
    </source>
</evidence>
<dbReference type="GO" id="GO:0046872">
    <property type="term" value="F:metal ion binding"/>
    <property type="evidence" value="ECO:0007669"/>
    <property type="project" value="InterPro"/>
</dbReference>
<dbReference type="InterPro" id="IPR007863">
    <property type="entry name" value="Peptidase_M16_C"/>
</dbReference>
<comment type="similarity">
    <text evidence="2 3">Belongs to the peptidase M16 family.</text>
</comment>
<dbReference type="RefSeq" id="WP_201327370.1">
    <property type="nucleotide sequence ID" value="NZ_AP017470.1"/>
</dbReference>
<keyword evidence="8" id="KW-1185">Reference proteome</keyword>
<feature type="signal peptide" evidence="4">
    <location>
        <begin position="1"/>
        <end position="16"/>
    </location>
</feature>
<dbReference type="AlphaFoldDB" id="A0A7R6PRM5"/>
<reference evidence="7 8" key="1">
    <citation type="journal article" date="2012" name="Extremophiles">
        <title>Thermotomaculum hydrothermale gen. nov., sp. nov., a novel heterotrophic thermophile within the phylum Acidobacteria from a deep-sea hydrothermal vent chimney in the Southern Okinawa Trough.</title>
        <authorList>
            <person name="Izumi H."/>
            <person name="Nunoura T."/>
            <person name="Miyazaki M."/>
            <person name="Mino S."/>
            <person name="Toki T."/>
            <person name="Takai K."/>
            <person name="Sako Y."/>
            <person name="Sawabe T."/>
            <person name="Nakagawa S."/>
        </authorList>
    </citation>
    <scope>NUCLEOTIDE SEQUENCE [LARGE SCALE GENOMIC DNA]</scope>
    <source>
        <strain evidence="7 8">AC55</strain>
    </source>
</reference>
<proteinExistence type="inferred from homology"/>
<dbReference type="GO" id="GO:0004222">
    <property type="term" value="F:metalloendopeptidase activity"/>
    <property type="evidence" value="ECO:0007669"/>
    <property type="project" value="InterPro"/>
</dbReference>
<evidence type="ECO:0000256" key="4">
    <source>
        <dbReference type="SAM" id="SignalP"/>
    </source>
</evidence>
<protein>
    <recommendedName>
        <fullName evidence="9">Peptidase M16 domain protein</fullName>
    </recommendedName>
</protein>
<dbReference type="InterPro" id="IPR011765">
    <property type="entry name" value="Pept_M16_N"/>
</dbReference>
<dbReference type="InterPro" id="IPR001431">
    <property type="entry name" value="Pept_M16_Zn_BS"/>
</dbReference>
<gene>
    <name evidence="7" type="ORF">TTHT_1581</name>
</gene>
<dbReference type="Proteomes" id="UP000595564">
    <property type="component" value="Chromosome"/>
</dbReference>
<organism evidence="7 8">
    <name type="scientific">Thermotomaculum hydrothermale</name>
    <dbReference type="NCBI Taxonomy" id="981385"/>
    <lineage>
        <taxon>Bacteria</taxon>
        <taxon>Pseudomonadati</taxon>
        <taxon>Acidobacteriota</taxon>
        <taxon>Holophagae</taxon>
        <taxon>Thermotomaculales</taxon>
        <taxon>Thermotomaculaceae</taxon>
        <taxon>Thermotomaculum</taxon>
    </lineage>
</organism>
<dbReference type="PANTHER" id="PTHR11851">
    <property type="entry name" value="METALLOPROTEASE"/>
    <property type="match status" value="1"/>
</dbReference>
<dbReference type="SUPFAM" id="SSF63411">
    <property type="entry name" value="LuxS/MPP-like metallohydrolase"/>
    <property type="match status" value="2"/>
</dbReference>
<comment type="cofactor">
    <cofactor evidence="1">
        <name>Zn(2+)</name>
        <dbReference type="ChEBI" id="CHEBI:29105"/>
    </cofactor>
</comment>
<dbReference type="KEGG" id="thyd:TTHT_1581"/>
<accession>A0A7R6PRM5</accession>
<feature type="domain" description="Peptidase M16 N-terminal" evidence="5">
    <location>
        <begin position="33"/>
        <end position="177"/>
    </location>
</feature>
<evidence type="ECO:0000313" key="7">
    <source>
        <dbReference type="EMBL" id="BBB33071.1"/>
    </source>
</evidence>
<dbReference type="Pfam" id="PF00675">
    <property type="entry name" value="Peptidase_M16"/>
    <property type="match status" value="1"/>
</dbReference>
<dbReference type="Gene3D" id="3.30.830.10">
    <property type="entry name" value="Metalloenzyme, LuxS/M16 peptidase-like"/>
    <property type="match status" value="2"/>
</dbReference>
<evidence type="ECO:0000256" key="1">
    <source>
        <dbReference type="ARBA" id="ARBA00001947"/>
    </source>
</evidence>
<dbReference type="PROSITE" id="PS00143">
    <property type="entry name" value="INSULINASE"/>
    <property type="match status" value="1"/>
</dbReference>
<dbReference type="InterPro" id="IPR011249">
    <property type="entry name" value="Metalloenz_LuxS/M16"/>
</dbReference>
<evidence type="ECO:0000256" key="3">
    <source>
        <dbReference type="RuleBase" id="RU004447"/>
    </source>
</evidence>
<sequence>MKYLFFILFFPVLLFASSPRCEYATLNNGIKVVFVKVAENPVISSTVVVKVGLKHETKEINGISHLLEHLMFNGTEKRTQRQLYNDFDAIGCYNNASTSDHYTAYYLLTSKEYFEKGIEIQSDMLLHSIIPADKIGKEKGIVIEEIRKDRMSPQFEEEKAFRKAIFMGTPYEMKVIGDEKSVKSLKRATIWNFYKRYYSPKNMVILISGDFEKQKVMDYLNEYFGNVKPVEVEGKNWEIKWEKDFEKINVPSLPYNVFYFVIKGVKANSKDFPLQECYTDLLNSFLNKKLTEIDPQASISTDYTDDYGLIKVRVKVKSDEEAKKVEKIVKSAIKNPDFITDGKIKEFKISSKADTLFALERPHFYGMLMAPYLAAGCTDLIYYKKVNYNDVKAFAEKVKNFDKKSVFIEGKKNDKKN</sequence>
<evidence type="ECO:0000256" key="2">
    <source>
        <dbReference type="ARBA" id="ARBA00007261"/>
    </source>
</evidence>
<keyword evidence="4" id="KW-0732">Signal</keyword>
<name>A0A7R6PRM5_9BACT</name>
<feature type="chain" id="PRO_5032557823" description="Peptidase M16 domain protein" evidence="4">
    <location>
        <begin position="17"/>
        <end position="417"/>
    </location>
</feature>
<dbReference type="GO" id="GO:0006508">
    <property type="term" value="P:proteolysis"/>
    <property type="evidence" value="ECO:0007669"/>
    <property type="project" value="InterPro"/>
</dbReference>
<evidence type="ECO:0000259" key="5">
    <source>
        <dbReference type="Pfam" id="PF00675"/>
    </source>
</evidence>
<dbReference type="EMBL" id="AP017470">
    <property type="protein sequence ID" value="BBB33071.1"/>
    <property type="molecule type" value="Genomic_DNA"/>
</dbReference>
<evidence type="ECO:0000313" key="8">
    <source>
        <dbReference type="Proteomes" id="UP000595564"/>
    </source>
</evidence>
<feature type="domain" description="Peptidase M16 C-terminal" evidence="6">
    <location>
        <begin position="185"/>
        <end position="334"/>
    </location>
</feature>
<evidence type="ECO:0008006" key="9">
    <source>
        <dbReference type="Google" id="ProtNLM"/>
    </source>
</evidence>